<protein>
    <submittedName>
        <fullName evidence="1">Uncharacterized protein</fullName>
    </submittedName>
</protein>
<organism evidence="1">
    <name type="scientific">Arundo donax</name>
    <name type="common">Giant reed</name>
    <name type="synonym">Donax arundinaceus</name>
    <dbReference type="NCBI Taxonomy" id="35708"/>
    <lineage>
        <taxon>Eukaryota</taxon>
        <taxon>Viridiplantae</taxon>
        <taxon>Streptophyta</taxon>
        <taxon>Embryophyta</taxon>
        <taxon>Tracheophyta</taxon>
        <taxon>Spermatophyta</taxon>
        <taxon>Magnoliopsida</taxon>
        <taxon>Liliopsida</taxon>
        <taxon>Poales</taxon>
        <taxon>Poaceae</taxon>
        <taxon>PACMAD clade</taxon>
        <taxon>Arundinoideae</taxon>
        <taxon>Arundineae</taxon>
        <taxon>Arundo</taxon>
    </lineage>
</organism>
<dbReference type="EMBL" id="GBRH01219027">
    <property type="protein sequence ID" value="JAD78868.1"/>
    <property type="molecule type" value="Transcribed_RNA"/>
</dbReference>
<reference evidence="1" key="2">
    <citation type="journal article" date="2015" name="Data Brief">
        <title>Shoot transcriptome of the giant reed, Arundo donax.</title>
        <authorList>
            <person name="Barrero R.A."/>
            <person name="Guerrero F.D."/>
            <person name="Moolhuijzen P."/>
            <person name="Goolsby J.A."/>
            <person name="Tidwell J."/>
            <person name="Bellgard S.E."/>
            <person name="Bellgard M.I."/>
        </authorList>
    </citation>
    <scope>NUCLEOTIDE SEQUENCE</scope>
    <source>
        <tissue evidence="1">Shoot tissue taken approximately 20 cm above the soil surface</tissue>
    </source>
</reference>
<name>A0A0A9CWQ9_ARUDO</name>
<accession>A0A0A9CWQ9</accession>
<reference evidence="1" key="1">
    <citation type="submission" date="2014-09" db="EMBL/GenBank/DDBJ databases">
        <authorList>
            <person name="Magalhaes I.L.F."/>
            <person name="Oliveira U."/>
            <person name="Santos F.R."/>
            <person name="Vidigal T.H.D.A."/>
            <person name="Brescovit A.D."/>
            <person name="Santos A.J."/>
        </authorList>
    </citation>
    <scope>NUCLEOTIDE SEQUENCE</scope>
    <source>
        <tissue evidence="1">Shoot tissue taken approximately 20 cm above the soil surface</tissue>
    </source>
</reference>
<sequence length="31" mass="3538">MPFLLTWILEPRSRIANSQQGLDVVAMAHSR</sequence>
<proteinExistence type="predicted"/>
<evidence type="ECO:0000313" key="1">
    <source>
        <dbReference type="EMBL" id="JAD78868.1"/>
    </source>
</evidence>
<dbReference type="AlphaFoldDB" id="A0A0A9CWQ9"/>